<keyword evidence="1" id="KW-0732">Signal</keyword>
<dbReference type="RefSeq" id="WP_076392640.1">
    <property type="nucleotide sequence ID" value="NZ_FTOV01000005.1"/>
</dbReference>
<accession>A0A1N7NQN1</accession>
<gene>
    <name evidence="2" type="ORF">SAMN05421785_10517</name>
</gene>
<reference evidence="2 3" key="1">
    <citation type="submission" date="2017-01" db="EMBL/GenBank/DDBJ databases">
        <authorList>
            <person name="Mah S.A."/>
            <person name="Swanson W.J."/>
            <person name="Moy G.W."/>
            <person name="Vacquier V.D."/>
        </authorList>
    </citation>
    <scope>NUCLEOTIDE SEQUENCE [LARGE SCALE GENOMIC DNA]</scope>
    <source>
        <strain evidence="2 3">DSM 18014</strain>
    </source>
</reference>
<sequence>MKKLLFILLFIPLFSYAQTEWEYVGNDRDNSEYYVKDYKKRNHTDYIGTWLKIVRTDKIVKTKKGTIKKSGIVSLEKYKFKCEEKTMALESYADYRNGILIKSGNGFGIENDIVPDSIGESLLDYLCSKF</sequence>
<dbReference type="EMBL" id="FTOV01000005">
    <property type="protein sequence ID" value="SIT00693.1"/>
    <property type="molecule type" value="Genomic_DNA"/>
</dbReference>
<evidence type="ECO:0000256" key="1">
    <source>
        <dbReference type="SAM" id="SignalP"/>
    </source>
</evidence>
<evidence type="ECO:0000313" key="3">
    <source>
        <dbReference type="Proteomes" id="UP000185781"/>
    </source>
</evidence>
<proteinExistence type="predicted"/>
<dbReference type="Proteomes" id="UP000185781">
    <property type="component" value="Unassembled WGS sequence"/>
</dbReference>
<feature type="signal peptide" evidence="1">
    <location>
        <begin position="1"/>
        <end position="17"/>
    </location>
</feature>
<name>A0A1N7NQN1_9FLAO</name>
<dbReference type="AlphaFoldDB" id="A0A1N7NQN1"/>
<evidence type="ECO:0000313" key="2">
    <source>
        <dbReference type="EMBL" id="SIT00693.1"/>
    </source>
</evidence>
<feature type="chain" id="PRO_5012998299" evidence="1">
    <location>
        <begin position="18"/>
        <end position="130"/>
    </location>
</feature>
<protein>
    <submittedName>
        <fullName evidence="2">Uncharacterized protein</fullName>
    </submittedName>
</protein>
<organism evidence="2 3">
    <name type="scientific">Chryseobacterium gambrini</name>
    <dbReference type="NCBI Taxonomy" id="373672"/>
    <lineage>
        <taxon>Bacteria</taxon>
        <taxon>Pseudomonadati</taxon>
        <taxon>Bacteroidota</taxon>
        <taxon>Flavobacteriia</taxon>
        <taxon>Flavobacteriales</taxon>
        <taxon>Weeksellaceae</taxon>
        <taxon>Chryseobacterium group</taxon>
        <taxon>Chryseobacterium</taxon>
    </lineage>
</organism>